<feature type="non-terminal residue" evidence="1">
    <location>
        <position position="44"/>
    </location>
</feature>
<name>A0A8J2KB80_9HEXA</name>
<protein>
    <submittedName>
        <fullName evidence="1">Uncharacterized protein</fullName>
    </submittedName>
</protein>
<dbReference type="OrthoDB" id="2326169at2759"/>
<dbReference type="Proteomes" id="UP000708208">
    <property type="component" value="Unassembled WGS sequence"/>
</dbReference>
<dbReference type="AlphaFoldDB" id="A0A8J2KB80"/>
<keyword evidence="2" id="KW-1185">Reference proteome</keyword>
<evidence type="ECO:0000313" key="2">
    <source>
        <dbReference type="Proteomes" id="UP000708208"/>
    </source>
</evidence>
<reference evidence="1" key="1">
    <citation type="submission" date="2021-06" db="EMBL/GenBank/DDBJ databases">
        <authorList>
            <person name="Hodson N. C."/>
            <person name="Mongue J. A."/>
            <person name="Jaron S. K."/>
        </authorList>
    </citation>
    <scope>NUCLEOTIDE SEQUENCE</scope>
</reference>
<evidence type="ECO:0000313" key="1">
    <source>
        <dbReference type="EMBL" id="CAG7723820.1"/>
    </source>
</evidence>
<sequence>KSIPPDKSTVFVEPKVDPDERDPVEGGYWINLTEDMAEIVCFFP</sequence>
<organism evidence="1 2">
    <name type="scientific">Allacma fusca</name>
    <dbReference type="NCBI Taxonomy" id="39272"/>
    <lineage>
        <taxon>Eukaryota</taxon>
        <taxon>Metazoa</taxon>
        <taxon>Ecdysozoa</taxon>
        <taxon>Arthropoda</taxon>
        <taxon>Hexapoda</taxon>
        <taxon>Collembola</taxon>
        <taxon>Symphypleona</taxon>
        <taxon>Sminthuridae</taxon>
        <taxon>Allacma</taxon>
    </lineage>
</organism>
<gene>
    <name evidence="1" type="ORF">AFUS01_LOCUS12881</name>
</gene>
<feature type="non-terminal residue" evidence="1">
    <location>
        <position position="1"/>
    </location>
</feature>
<dbReference type="EMBL" id="CAJVCH010102850">
    <property type="protein sequence ID" value="CAG7723820.1"/>
    <property type="molecule type" value="Genomic_DNA"/>
</dbReference>
<proteinExistence type="predicted"/>
<accession>A0A8J2KB80</accession>
<comment type="caution">
    <text evidence="1">The sequence shown here is derived from an EMBL/GenBank/DDBJ whole genome shotgun (WGS) entry which is preliminary data.</text>
</comment>